<protein>
    <submittedName>
        <fullName evidence="1">Uncharacterized protein</fullName>
    </submittedName>
</protein>
<dbReference type="Proteomes" id="UP000054047">
    <property type="component" value="Unassembled WGS sequence"/>
</dbReference>
<evidence type="ECO:0000313" key="1">
    <source>
        <dbReference type="EMBL" id="KIH63166.1"/>
    </source>
</evidence>
<gene>
    <name evidence="1" type="ORF">ANCDUO_06535</name>
</gene>
<dbReference type="AlphaFoldDB" id="A0A0C2H189"/>
<keyword evidence="2" id="KW-1185">Reference proteome</keyword>
<name>A0A0C2H189_9BILA</name>
<dbReference type="OrthoDB" id="5857754at2759"/>
<reference evidence="1 2" key="1">
    <citation type="submission" date="2013-12" db="EMBL/GenBank/DDBJ databases">
        <title>Draft genome of the parsitic nematode Ancylostoma duodenale.</title>
        <authorList>
            <person name="Mitreva M."/>
        </authorList>
    </citation>
    <scope>NUCLEOTIDE SEQUENCE [LARGE SCALE GENOMIC DNA]</scope>
    <source>
        <strain evidence="1 2">Zhejiang</strain>
    </source>
</reference>
<dbReference type="EMBL" id="KN728842">
    <property type="protein sequence ID" value="KIH63166.1"/>
    <property type="molecule type" value="Genomic_DNA"/>
</dbReference>
<organism evidence="1 2">
    <name type="scientific">Ancylostoma duodenale</name>
    <dbReference type="NCBI Taxonomy" id="51022"/>
    <lineage>
        <taxon>Eukaryota</taxon>
        <taxon>Metazoa</taxon>
        <taxon>Ecdysozoa</taxon>
        <taxon>Nematoda</taxon>
        <taxon>Chromadorea</taxon>
        <taxon>Rhabditida</taxon>
        <taxon>Rhabditina</taxon>
        <taxon>Rhabditomorpha</taxon>
        <taxon>Strongyloidea</taxon>
        <taxon>Ancylostomatidae</taxon>
        <taxon>Ancylostomatinae</taxon>
        <taxon>Ancylostoma</taxon>
    </lineage>
</organism>
<sequence length="134" mass="15154">MPMDLKNRNIIEESTSPWAFPVVLVATNKRAMAEDVNSIGWRCLGELKHGRNSIIYFVAVPIRSVVAETPLGALTFGTPYELGRLISIMRMSHVPESWKVARMLDNNFDHLSVVGLCIAMAFYNKSVSMYHWPQ</sequence>
<evidence type="ECO:0000313" key="2">
    <source>
        <dbReference type="Proteomes" id="UP000054047"/>
    </source>
</evidence>
<proteinExistence type="predicted"/>
<accession>A0A0C2H189</accession>